<dbReference type="GO" id="GO:0004252">
    <property type="term" value="F:serine-type endopeptidase activity"/>
    <property type="evidence" value="ECO:0007669"/>
    <property type="project" value="UniProtKB-UniRule"/>
</dbReference>
<keyword evidence="3 4" id="KW-0720">Serine protease</keyword>
<dbReference type="InterPro" id="IPR000209">
    <property type="entry name" value="Peptidase_S8/S53_dom"/>
</dbReference>
<proteinExistence type="inferred from homology"/>
<accession>A0A7X9XAY7</accession>
<dbReference type="PROSITE" id="PS00138">
    <property type="entry name" value="SUBTILASE_SER"/>
    <property type="match status" value="1"/>
</dbReference>
<reference evidence="6 7" key="1">
    <citation type="submission" date="2020-04" db="EMBL/GenBank/DDBJ databases">
        <title>Flammeovirga sp. SR4, a novel species isolated from seawater.</title>
        <authorList>
            <person name="Wang X."/>
        </authorList>
    </citation>
    <scope>NUCLEOTIDE SEQUENCE [LARGE SCALE GENOMIC DNA]</scope>
    <source>
        <strain evidence="6 7">ATCC 23126</strain>
    </source>
</reference>
<feature type="active site" description="Charge relay system" evidence="4">
    <location>
        <position position="387"/>
    </location>
</feature>
<evidence type="ECO:0000313" key="6">
    <source>
        <dbReference type="EMBL" id="NME70165.1"/>
    </source>
</evidence>
<dbReference type="InterPro" id="IPR036852">
    <property type="entry name" value="Peptidase_S8/S53_dom_sf"/>
</dbReference>
<name>A0A7X9XAY7_9BACT</name>
<keyword evidence="2 4" id="KW-0378">Hydrolase</keyword>
<dbReference type="PANTHER" id="PTHR42884:SF14">
    <property type="entry name" value="NEUROENDOCRINE CONVERTASE 1"/>
    <property type="match status" value="1"/>
</dbReference>
<comment type="caution">
    <text evidence="6">The sequence shown here is derived from an EMBL/GenBank/DDBJ whole genome shotgun (WGS) entry which is preliminary data.</text>
</comment>
<evidence type="ECO:0000256" key="2">
    <source>
        <dbReference type="ARBA" id="ARBA00022801"/>
    </source>
</evidence>
<keyword evidence="7" id="KW-1185">Reference proteome</keyword>
<comment type="similarity">
    <text evidence="4">Belongs to the peptidase S8 family.</text>
</comment>
<feature type="active site" description="Charge relay system" evidence="4">
    <location>
        <position position="238"/>
    </location>
</feature>
<dbReference type="GO" id="GO:0016485">
    <property type="term" value="P:protein processing"/>
    <property type="evidence" value="ECO:0007669"/>
    <property type="project" value="TreeGrafter"/>
</dbReference>
<dbReference type="InterPro" id="IPR022398">
    <property type="entry name" value="Peptidase_S8_His-AS"/>
</dbReference>
<dbReference type="InterPro" id="IPR013783">
    <property type="entry name" value="Ig-like_fold"/>
</dbReference>
<evidence type="ECO:0000256" key="1">
    <source>
        <dbReference type="ARBA" id="ARBA00022670"/>
    </source>
</evidence>
<dbReference type="Pfam" id="PF00082">
    <property type="entry name" value="Peptidase_S8"/>
    <property type="match status" value="1"/>
</dbReference>
<dbReference type="Gene3D" id="3.40.50.200">
    <property type="entry name" value="Peptidase S8/S53 domain"/>
    <property type="match status" value="1"/>
</dbReference>
<dbReference type="PROSITE" id="PS51892">
    <property type="entry name" value="SUBTILASE"/>
    <property type="match status" value="1"/>
</dbReference>
<dbReference type="Gene3D" id="2.60.40.10">
    <property type="entry name" value="Immunoglobulins"/>
    <property type="match status" value="1"/>
</dbReference>
<gene>
    <name evidence="6" type="ORF">HHU12_19475</name>
</gene>
<dbReference type="RefSeq" id="WP_169658408.1">
    <property type="nucleotide sequence ID" value="NZ_JABANE010000057.1"/>
</dbReference>
<dbReference type="GO" id="GO:0016020">
    <property type="term" value="C:membrane"/>
    <property type="evidence" value="ECO:0007669"/>
    <property type="project" value="TreeGrafter"/>
</dbReference>
<dbReference type="AlphaFoldDB" id="A0A7X9XAY7"/>
<dbReference type="SUPFAM" id="SSF52743">
    <property type="entry name" value="Subtilisin-like"/>
    <property type="match status" value="1"/>
</dbReference>
<evidence type="ECO:0000256" key="4">
    <source>
        <dbReference type="PROSITE-ProRule" id="PRU01240"/>
    </source>
</evidence>
<sequence length="1208" mass="134757">MTFHRSLLPMKGLSIYKHTALFIAVLLVLFNIESFAQENSNIVIYAKLKSTDTEILQPWSTAFLADRDYPATMLAPVRYAHIIPSAKNTFTFYQIFQKERPDILEIHLNNSANIQHALEELQKHPLVEYAEVDTYVQDLQSVDEYTPNDPSLTSQYNVFNHNLKQAWAITKGSNEVVIGIHDSGFEINHEDLIGNMKVNEAELNGNPGIDDDGNGYIDDIYGYNFANNSNDLQTSSNHGTEVAGTAAATPDNEVGIAGMGFNSKMIFAVRSSLSSLVYLAENGANIINMSWGGVNFISNAYQDVINHYTEDPEYDVLFIAASGNLNHNQVLTNYYPASYDNVMSISAVDRDKNNQDFTKSYNITMSATDNSLSTTANNGYKHTSGTSYASPTVAGIAALVRAEYPELTAKQVSQLLRFSADTSYISIGDNAKDKYVYGYGLADAHRALTHKDSLHIVQAENIQYGHYLTRDITIAQGDTLAIWFDFRNMLNGNSGDLKAVLTSYSDSYTPITDTTFIGQMSEGQVISNRFTPFLFKISESANLQENVYFRINFEDINSNYVHKDWQNTHMNISLEQIINFNRISGTFRPDGTIGKEHGLNFYGPNASGNVEFYSNYHLTRQAGVILATKDNVSDAVYTDIDNNTRSTDFQGVTFPNYLREYSTDSLYPVLAYNMKYIDSKSGRPISFEVDQTYYSGRASNVNSDIFTELAIKNVSNATIDTLYAGLFMDWIMEYTTSTALDSLPPDSSIVDYDSDRRMIFVKHVNGKKYAAVTLLNEGEINIQAIDNTDSSNSDINITDGFSDEDKIKAVSSGIGTTQVGEEGTGTNTSSVISLSIPNLKADETARVGFLISAGDDLEQIHEHTENILPYAQYWLKGPAPQIGYLTAREGEIVNVRTDNFDSFALYKEVNGSKVFKGIGREFDLLIDSINYYYVQSQGRYVYYGDTVQLQGEAIPTLKVDPTIYSCYNSSIIIQPEGCDSYNFYKDRLLTQLAHTGNSLVLYDLQSDTSFWITCAERNIGIVDTVHTQIIIDSTFNDYTISDSVSYIDGNITATFDENQNAATWSWELDGIRIGEHNDVSITPTFTTEGMAQLRLYATNKAGCTYIISKEIEVKRDNPLSSVVSTLEEGKLYPNPVNDGVIYLALPRNLGMITFDLYTTDGRLLLDKIPYIITGSNYTIYLPKALQNQNCILKASSKYGSHTWQVSIQ</sequence>
<evidence type="ECO:0000313" key="7">
    <source>
        <dbReference type="Proteomes" id="UP000576082"/>
    </source>
</evidence>
<keyword evidence="1 4" id="KW-0645">Protease</keyword>
<dbReference type="Proteomes" id="UP000576082">
    <property type="component" value="Unassembled WGS sequence"/>
</dbReference>
<protein>
    <submittedName>
        <fullName evidence="6">S8 family serine peptidase</fullName>
    </submittedName>
</protein>
<dbReference type="PROSITE" id="PS00137">
    <property type="entry name" value="SUBTILASE_HIS"/>
    <property type="match status" value="1"/>
</dbReference>
<dbReference type="PANTHER" id="PTHR42884">
    <property type="entry name" value="PROPROTEIN CONVERTASE SUBTILISIN/KEXIN-RELATED"/>
    <property type="match status" value="1"/>
</dbReference>
<dbReference type="PRINTS" id="PR00723">
    <property type="entry name" value="SUBTILISIN"/>
</dbReference>
<evidence type="ECO:0000259" key="5">
    <source>
        <dbReference type="Pfam" id="PF00082"/>
    </source>
</evidence>
<organism evidence="6 7">
    <name type="scientific">Flammeovirga aprica JL-4</name>
    <dbReference type="NCBI Taxonomy" id="694437"/>
    <lineage>
        <taxon>Bacteria</taxon>
        <taxon>Pseudomonadati</taxon>
        <taxon>Bacteroidota</taxon>
        <taxon>Cytophagia</taxon>
        <taxon>Cytophagales</taxon>
        <taxon>Flammeovirgaceae</taxon>
        <taxon>Flammeovirga</taxon>
    </lineage>
</organism>
<evidence type="ECO:0000256" key="3">
    <source>
        <dbReference type="ARBA" id="ARBA00022825"/>
    </source>
</evidence>
<feature type="domain" description="Peptidase S8/S53" evidence="5">
    <location>
        <begin position="174"/>
        <end position="440"/>
    </location>
</feature>
<dbReference type="InterPro" id="IPR023828">
    <property type="entry name" value="Peptidase_S8_Ser-AS"/>
</dbReference>
<dbReference type="InterPro" id="IPR015500">
    <property type="entry name" value="Peptidase_S8_subtilisin-rel"/>
</dbReference>
<dbReference type="EMBL" id="JABANE010000057">
    <property type="protein sequence ID" value="NME70165.1"/>
    <property type="molecule type" value="Genomic_DNA"/>
</dbReference>
<feature type="active site" description="Charge relay system" evidence="4">
    <location>
        <position position="182"/>
    </location>
</feature>